<dbReference type="WBParaSite" id="ASIM_0000114401-mRNA-1">
    <property type="protein sequence ID" value="ASIM_0000114401-mRNA-1"/>
    <property type="gene ID" value="ASIM_0000114401"/>
</dbReference>
<reference evidence="4" key="1">
    <citation type="submission" date="2017-02" db="UniProtKB">
        <authorList>
            <consortium name="WormBaseParasite"/>
        </authorList>
    </citation>
    <scope>IDENTIFICATION</scope>
</reference>
<evidence type="ECO:0000313" key="4">
    <source>
        <dbReference type="WBParaSite" id="ASIM_0000114401-mRNA-1"/>
    </source>
</evidence>
<accession>A0A0M3J0V0</accession>
<name>A0A0M3J0V0_ANISI</name>
<evidence type="ECO:0000313" key="2">
    <source>
        <dbReference type="EMBL" id="VDK18345.1"/>
    </source>
</evidence>
<feature type="compositionally biased region" description="Basic and acidic residues" evidence="1">
    <location>
        <begin position="112"/>
        <end position="122"/>
    </location>
</feature>
<feature type="compositionally biased region" description="Acidic residues" evidence="1">
    <location>
        <begin position="67"/>
        <end position="82"/>
    </location>
</feature>
<feature type="region of interest" description="Disordered" evidence="1">
    <location>
        <begin position="1"/>
        <end position="32"/>
    </location>
</feature>
<sequence length="297" mass="33463">RQKIDRRETVAIIEPSPSAGYTKRNETSIRPRRSISCPQLGLNLRIYHEIFRRAMSMRNQENSTDPTDSEAEEDDADEDELDYPVTPRTGKRSSTQQRTNNSEVSGNPSSPKSEKSEEAEGIVQREEIKFAERMMRNSSPLTAADYMVEKRLQMRVLGQKRQQHQQCGLVNGDATSRTIIRSRAVAVPDHSIPSAFPSPPTDSVHTRTPIDDEPNNAEDMSGRLERVALNEVDDARSTPTTHASEDFDEDDNASTILLDQYLPILAAYFAQCLVVIYIQKLQLAVHLACIPVEYPHL</sequence>
<protein>
    <submittedName>
        <fullName evidence="4">PAX3-and PAX7-binding protein 1</fullName>
    </submittedName>
</protein>
<evidence type="ECO:0000256" key="1">
    <source>
        <dbReference type="SAM" id="MobiDB-lite"/>
    </source>
</evidence>
<evidence type="ECO:0000313" key="3">
    <source>
        <dbReference type="Proteomes" id="UP000267096"/>
    </source>
</evidence>
<reference evidence="2 3" key="2">
    <citation type="submission" date="2018-11" db="EMBL/GenBank/DDBJ databases">
        <authorList>
            <consortium name="Pathogen Informatics"/>
        </authorList>
    </citation>
    <scope>NUCLEOTIDE SEQUENCE [LARGE SCALE GENOMIC DNA]</scope>
</reference>
<dbReference type="EMBL" id="UYRR01000949">
    <property type="protein sequence ID" value="VDK18345.1"/>
    <property type="molecule type" value="Genomic_DNA"/>
</dbReference>
<feature type="region of interest" description="Disordered" evidence="1">
    <location>
        <begin position="229"/>
        <end position="248"/>
    </location>
</feature>
<organism evidence="4">
    <name type="scientific">Anisakis simplex</name>
    <name type="common">Herring worm</name>
    <dbReference type="NCBI Taxonomy" id="6269"/>
    <lineage>
        <taxon>Eukaryota</taxon>
        <taxon>Metazoa</taxon>
        <taxon>Ecdysozoa</taxon>
        <taxon>Nematoda</taxon>
        <taxon>Chromadorea</taxon>
        <taxon>Rhabditida</taxon>
        <taxon>Spirurina</taxon>
        <taxon>Ascaridomorpha</taxon>
        <taxon>Ascaridoidea</taxon>
        <taxon>Anisakidae</taxon>
        <taxon>Anisakis</taxon>
        <taxon>Anisakis simplex complex</taxon>
    </lineage>
</organism>
<feature type="compositionally biased region" description="Polar residues" evidence="1">
    <location>
        <begin position="92"/>
        <end position="107"/>
    </location>
</feature>
<feature type="region of interest" description="Disordered" evidence="1">
    <location>
        <begin position="190"/>
        <end position="221"/>
    </location>
</feature>
<dbReference type="Proteomes" id="UP000267096">
    <property type="component" value="Unassembled WGS sequence"/>
</dbReference>
<gene>
    <name evidence="2" type="ORF">ASIM_LOCUS1033</name>
</gene>
<proteinExistence type="predicted"/>
<keyword evidence="3" id="KW-1185">Reference proteome</keyword>
<feature type="compositionally biased region" description="Polar residues" evidence="1">
    <location>
        <begin position="57"/>
        <end position="66"/>
    </location>
</feature>
<dbReference type="AlphaFoldDB" id="A0A0M3J0V0"/>
<feature type="region of interest" description="Disordered" evidence="1">
    <location>
        <begin position="57"/>
        <end position="122"/>
    </location>
</feature>